<reference evidence="1" key="1">
    <citation type="journal article" date="2014" name="Int. J. Syst. Evol. Microbiol.">
        <title>Complete genome sequence of Corynebacterium casei LMG S-19264T (=DSM 44701T), isolated from a smear-ripened cheese.</title>
        <authorList>
            <consortium name="US DOE Joint Genome Institute (JGI-PGF)"/>
            <person name="Walter F."/>
            <person name="Albersmeier A."/>
            <person name="Kalinowski J."/>
            <person name="Ruckert C."/>
        </authorList>
    </citation>
    <scope>NUCLEOTIDE SEQUENCE</scope>
    <source>
        <strain evidence="1">CGMCC 1.15958</strain>
    </source>
</reference>
<evidence type="ECO:0000313" key="2">
    <source>
        <dbReference type="Proteomes" id="UP000609064"/>
    </source>
</evidence>
<dbReference type="Proteomes" id="UP000609064">
    <property type="component" value="Unassembled WGS sequence"/>
</dbReference>
<protein>
    <submittedName>
        <fullName evidence="1">Uncharacterized protein</fullName>
    </submittedName>
</protein>
<comment type="caution">
    <text evidence="1">The sequence shown here is derived from an EMBL/GenBank/DDBJ whole genome shotgun (WGS) entry which is preliminary data.</text>
</comment>
<keyword evidence="2" id="KW-1185">Reference proteome</keyword>
<organism evidence="1 2">
    <name type="scientific">Emticicia aquatilis</name>
    <dbReference type="NCBI Taxonomy" id="1537369"/>
    <lineage>
        <taxon>Bacteria</taxon>
        <taxon>Pseudomonadati</taxon>
        <taxon>Bacteroidota</taxon>
        <taxon>Cytophagia</taxon>
        <taxon>Cytophagales</taxon>
        <taxon>Leadbetterellaceae</taxon>
        <taxon>Emticicia</taxon>
    </lineage>
</organism>
<dbReference type="RefSeq" id="WP_188768975.1">
    <property type="nucleotide sequence ID" value="NZ_BMKK01000010.1"/>
</dbReference>
<accession>A0A917DUR4</accession>
<dbReference type="EMBL" id="BMKK01000010">
    <property type="protein sequence ID" value="GGD72935.1"/>
    <property type="molecule type" value="Genomic_DNA"/>
</dbReference>
<sequence length="82" mass="9343">MEIANNINDFDSYKQIVFNFNRSNVPYTERVGEPDELSSVIGLVSMGFQQLEDTLSAFIIEMLSVEVAMGKLLLLNYHLQIK</sequence>
<dbReference type="AlphaFoldDB" id="A0A917DUR4"/>
<proteinExistence type="predicted"/>
<name>A0A917DUR4_9BACT</name>
<gene>
    <name evidence="1" type="ORF">GCM10011514_41300</name>
</gene>
<evidence type="ECO:0000313" key="1">
    <source>
        <dbReference type="EMBL" id="GGD72935.1"/>
    </source>
</evidence>
<reference evidence="1" key="2">
    <citation type="submission" date="2020-09" db="EMBL/GenBank/DDBJ databases">
        <authorList>
            <person name="Sun Q."/>
            <person name="Zhou Y."/>
        </authorList>
    </citation>
    <scope>NUCLEOTIDE SEQUENCE</scope>
    <source>
        <strain evidence="1">CGMCC 1.15958</strain>
    </source>
</reference>